<dbReference type="AlphaFoldDB" id="A0AAE4Q0W7"/>
<reference evidence="1" key="1">
    <citation type="submission" date="2023-05" db="EMBL/GenBank/DDBJ databases">
        <title>Colonisation of extended spectrum b-lactamase- and carbapenemase-producing bacteria on hospital surfaces from low- and middle-income countries.</title>
        <authorList>
            <person name="Nieto-Rosado M."/>
            <person name="Sands K."/>
            <person name="Iregbu K."/>
            <person name="Zahra R."/>
            <person name="Mazarati J.B."/>
            <person name="Mehtar S."/>
            <person name="Barnards-Group B."/>
            <person name="Walsh T.R."/>
        </authorList>
    </citation>
    <scope>NUCLEOTIDE SEQUENCE</scope>
    <source>
        <strain evidence="1">PP-E493</strain>
    </source>
</reference>
<protein>
    <submittedName>
        <fullName evidence="1">Uncharacterized protein</fullName>
    </submittedName>
</protein>
<gene>
    <name evidence="1" type="ORF">QM089_10760</name>
</gene>
<sequence>MYGVEIRNKDLSLFLGTYETTFMYWGYKDVTHTNGTDTYIDLFGIPVGYDIQIYTYCNTQGEQYPYLRALHVTLDGTASTWRGLVNFWMYSGTARVYVFASAKAINLPKYGLAIYDTAGNVRFHSARPPVSIKLLGEVIYSQGQHRTNCSFKPACKPTIARVDSEYAGTPGQYYVEYSRFNGFYNSSEGGYQHGWTLQTQGPRGGPSRYQPADVMNYAVIDASYYEQFPNLGNFPQ</sequence>
<evidence type="ECO:0000313" key="2">
    <source>
        <dbReference type="Proteomes" id="UP001187859"/>
    </source>
</evidence>
<dbReference type="RefSeq" id="WP_259474770.1">
    <property type="nucleotide sequence ID" value="NZ_CP079718.1"/>
</dbReference>
<dbReference type="GeneID" id="75188282"/>
<evidence type="ECO:0000313" key="1">
    <source>
        <dbReference type="EMBL" id="MDV5390724.1"/>
    </source>
</evidence>
<organism evidence="1 2">
    <name type="scientific">Shewanella xiamenensis</name>
    <dbReference type="NCBI Taxonomy" id="332186"/>
    <lineage>
        <taxon>Bacteria</taxon>
        <taxon>Pseudomonadati</taxon>
        <taxon>Pseudomonadota</taxon>
        <taxon>Gammaproteobacteria</taxon>
        <taxon>Alteromonadales</taxon>
        <taxon>Shewanellaceae</taxon>
        <taxon>Shewanella</taxon>
    </lineage>
</organism>
<proteinExistence type="predicted"/>
<comment type="caution">
    <text evidence="1">The sequence shown here is derived from an EMBL/GenBank/DDBJ whole genome shotgun (WGS) entry which is preliminary data.</text>
</comment>
<dbReference type="EMBL" id="JASGOQ010000001">
    <property type="protein sequence ID" value="MDV5390724.1"/>
    <property type="molecule type" value="Genomic_DNA"/>
</dbReference>
<accession>A0AAE4Q0W7</accession>
<dbReference type="Proteomes" id="UP001187859">
    <property type="component" value="Unassembled WGS sequence"/>
</dbReference>
<name>A0AAE4Q0W7_9GAMM</name>